<dbReference type="EMBL" id="ML995482">
    <property type="protein sequence ID" value="KAF2143408.1"/>
    <property type="molecule type" value="Genomic_DNA"/>
</dbReference>
<comment type="cofactor">
    <cofactor evidence="1">
        <name>pyridoxal 5'-phosphate</name>
        <dbReference type="ChEBI" id="CHEBI:597326"/>
    </cofactor>
</comment>
<organism evidence="5 6">
    <name type="scientific">Aplosporella prunicola CBS 121167</name>
    <dbReference type="NCBI Taxonomy" id="1176127"/>
    <lineage>
        <taxon>Eukaryota</taxon>
        <taxon>Fungi</taxon>
        <taxon>Dikarya</taxon>
        <taxon>Ascomycota</taxon>
        <taxon>Pezizomycotina</taxon>
        <taxon>Dothideomycetes</taxon>
        <taxon>Dothideomycetes incertae sedis</taxon>
        <taxon>Botryosphaeriales</taxon>
        <taxon>Aplosporellaceae</taxon>
        <taxon>Aplosporella</taxon>
    </lineage>
</organism>
<dbReference type="GO" id="GO:0030170">
    <property type="term" value="F:pyridoxal phosphate binding"/>
    <property type="evidence" value="ECO:0007669"/>
    <property type="project" value="InterPro"/>
</dbReference>
<evidence type="ECO:0000256" key="4">
    <source>
        <dbReference type="RuleBase" id="RU003560"/>
    </source>
</evidence>
<evidence type="ECO:0000256" key="3">
    <source>
        <dbReference type="ARBA" id="ARBA00022898"/>
    </source>
</evidence>
<dbReference type="GO" id="GO:0005829">
    <property type="term" value="C:cytosol"/>
    <property type="evidence" value="ECO:0007669"/>
    <property type="project" value="TreeGrafter"/>
</dbReference>
<proteinExistence type="inferred from homology"/>
<dbReference type="InterPro" id="IPR005814">
    <property type="entry name" value="Aminotrans_3"/>
</dbReference>
<evidence type="ECO:0000256" key="1">
    <source>
        <dbReference type="ARBA" id="ARBA00001933"/>
    </source>
</evidence>
<dbReference type="PANTHER" id="PTHR43094:SF1">
    <property type="entry name" value="AMINOTRANSFERASE CLASS-III"/>
    <property type="match status" value="1"/>
</dbReference>
<dbReference type="FunFam" id="3.40.640.10:FF:000004">
    <property type="entry name" value="Acetylornithine aminotransferase"/>
    <property type="match status" value="1"/>
</dbReference>
<evidence type="ECO:0000313" key="5">
    <source>
        <dbReference type="EMBL" id="KAF2143408.1"/>
    </source>
</evidence>
<dbReference type="Proteomes" id="UP000799438">
    <property type="component" value="Unassembled WGS sequence"/>
</dbReference>
<dbReference type="GO" id="GO:0008483">
    <property type="term" value="F:transaminase activity"/>
    <property type="evidence" value="ECO:0007669"/>
    <property type="project" value="InterPro"/>
</dbReference>
<dbReference type="InterPro" id="IPR015424">
    <property type="entry name" value="PyrdxlP-dep_Trfase"/>
</dbReference>
<keyword evidence="6" id="KW-1185">Reference proteome</keyword>
<dbReference type="OrthoDB" id="5419315at2759"/>
<dbReference type="Gene3D" id="3.40.640.10">
    <property type="entry name" value="Type I PLP-dependent aspartate aminotransferase-like (Major domain)"/>
    <property type="match status" value="1"/>
</dbReference>
<dbReference type="AlphaFoldDB" id="A0A6A6BIE8"/>
<evidence type="ECO:0008006" key="7">
    <source>
        <dbReference type="Google" id="ProtNLM"/>
    </source>
</evidence>
<name>A0A6A6BIE8_9PEZI</name>
<dbReference type="GeneID" id="54303000"/>
<dbReference type="InterPro" id="IPR015421">
    <property type="entry name" value="PyrdxlP-dep_Trfase_major"/>
</dbReference>
<dbReference type="Gene3D" id="3.90.1150.10">
    <property type="entry name" value="Aspartate Aminotransferase, domain 1"/>
    <property type="match status" value="1"/>
</dbReference>
<dbReference type="Pfam" id="PF00202">
    <property type="entry name" value="Aminotran_3"/>
    <property type="match status" value="1"/>
</dbReference>
<dbReference type="SUPFAM" id="SSF53383">
    <property type="entry name" value="PLP-dependent transferases"/>
    <property type="match status" value="1"/>
</dbReference>
<dbReference type="PANTHER" id="PTHR43094">
    <property type="entry name" value="AMINOTRANSFERASE"/>
    <property type="match status" value="1"/>
</dbReference>
<dbReference type="RefSeq" id="XP_033399120.1">
    <property type="nucleotide sequence ID" value="XM_033545492.1"/>
</dbReference>
<dbReference type="InterPro" id="IPR015422">
    <property type="entry name" value="PyrdxlP-dep_Trfase_small"/>
</dbReference>
<evidence type="ECO:0000313" key="6">
    <source>
        <dbReference type="Proteomes" id="UP000799438"/>
    </source>
</evidence>
<sequence>MTPAYSLPIVNDGNVVVEPAVAPSTSAPSSSQTSHILHRSLRRSPHRVVAASGNYLTLSNGQKILDATGGAAVACLGHGNQCVKDAIARQMDEVSYCHSLFFSTGAAERLGDELVGSTRGRMSKAFIVSSGSEAVEAAMKLARQYFLELPTPQPSRVRFIARGESYHGTTLGSLGLGGHRGRRAMFEPMLSDKISHVSACNAYRGKLDDESDEAYVARLAEELDAEFRKVGPDSVCAFVAEPVVGAALGCVPPVPGYFEAMRAVCDKHGALLILDEIMSGMGRTGTIHAWEQEGVIPDIQTIGKGLGGGYAPVAGILINRRVVDTLDKGTGSFSHGQTYQGHPIACAAAAEVQRIIREDKLVDNARELGEHLASLLRKSLGDHPNVGNIRGRGLFWGLQIEFVRNKAAKQPFDPTDGVAMKIHEKGMEPEYGISIYPGSGSADGISGDHVLLAPAYNVTKADIELIVHLTERVVKDFFAGF</sequence>
<dbReference type="CDD" id="cd00610">
    <property type="entry name" value="OAT_like"/>
    <property type="match status" value="1"/>
</dbReference>
<evidence type="ECO:0000256" key="2">
    <source>
        <dbReference type="ARBA" id="ARBA00008954"/>
    </source>
</evidence>
<comment type="similarity">
    <text evidence="2 4">Belongs to the class-III pyridoxal-phosphate-dependent aminotransferase family.</text>
</comment>
<dbReference type="NCBIfam" id="NF005685">
    <property type="entry name" value="PRK07483.1"/>
    <property type="match status" value="1"/>
</dbReference>
<gene>
    <name evidence="5" type="ORF">K452DRAFT_347250</name>
</gene>
<accession>A0A6A6BIE8</accession>
<keyword evidence="3 4" id="KW-0663">Pyridoxal phosphate</keyword>
<protein>
    <recommendedName>
        <fullName evidence="7">Aminotransferase class III</fullName>
    </recommendedName>
</protein>
<reference evidence="5" key="1">
    <citation type="journal article" date="2020" name="Stud. Mycol.">
        <title>101 Dothideomycetes genomes: a test case for predicting lifestyles and emergence of pathogens.</title>
        <authorList>
            <person name="Haridas S."/>
            <person name="Albert R."/>
            <person name="Binder M."/>
            <person name="Bloem J."/>
            <person name="Labutti K."/>
            <person name="Salamov A."/>
            <person name="Andreopoulos B."/>
            <person name="Baker S."/>
            <person name="Barry K."/>
            <person name="Bills G."/>
            <person name="Bluhm B."/>
            <person name="Cannon C."/>
            <person name="Castanera R."/>
            <person name="Culley D."/>
            <person name="Daum C."/>
            <person name="Ezra D."/>
            <person name="Gonzalez J."/>
            <person name="Henrissat B."/>
            <person name="Kuo A."/>
            <person name="Liang C."/>
            <person name="Lipzen A."/>
            <person name="Lutzoni F."/>
            <person name="Magnuson J."/>
            <person name="Mondo S."/>
            <person name="Nolan M."/>
            <person name="Ohm R."/>
            <person name="Pangilinan J."/>
            <person name="Park H.-J."/>
            <person name="Ramirez L."/>
            <person name="Alfaro M."/>
            <person name="Sun H."/>
            <person name="Tritt A."/>
            <person name="Yoshinaga Y."/>
            <person name="Zwiers L.-H."/>
            <person name="Turgeon B."/>
            <person name="Goodwin S."/>
            <person name="Spatafora J."/>
            <person name="Crous P."/>
            <person name="Grigoriev I."/>
        </authorList>
    </citation>
    <scope>NUCLEOTIDE SEQUENCE</scope>
    <source>
        <strain evidence="5">CBS 121167</strain>
    </source>
</reference>